<feature type="domain" description="SH3" evidence="4">
    <location>
        <begin position="235"/>
        <end position="294"/>
    </location>
</feature>
<dbReference type="GO" id="GO:0035091">
    <property type="term" value="F:phosphatidylinositol binding"/>
    <property type="evidence" value="ECO:0007669"/>
    <property type="project" value="InterPro"/>
</dbReference>
<dbReference type="GO" id="GO:0005737">
    <property type="term" value="C:cytoplasm"/>
    <property type="evidence" value="ECO:0007669"/>
    <property type="project" value="TreeGrafter"/>
</dbReference>
<feature type="region of interest" description="Disordered" evidence="3">
    <location>
        <begin position="205"/>
        <end position="240"/>
    </location>
</feature>
<feature type="region of interest" description="Disordered" evidence="3">
    <location>
        <begin position="293"/>
        <end position="319"/>
    </location>
</feature>
<dbReference type="PANTHER" id="PTHR15706">
    <property type="entry name" value="SH3 MULTIPLE DOMAIN"/>
    <property type="match status" value="1"/>
</dbReference>
<dbReference type="SUPFAM" id="SSF54277">
    <property type="entry name" value="CAD &amp; PB1 domains"/>
    <property type="match status" value="1"/>
</dbReference>
<feature type="compositionally biased region" description="Pro residues" evidence="3">
    <location>
        <begin position="211"/>
        <end position="233"/>
    </location>
</feature>
<dbReference type="InterPro" id="IPR001683">
    <property type="entry name" value="PX_dom"/>
</dbReference>
<sequence>MSKGQGSSPSGTAIAAARKEGVAVETLPQSLTIVDCEKRRGVSRYYAYVIEVTRLNGEVYHIYRRYRKFHKMVQRLEERFPIEAGNIRASDRIIPQLPGKKYIGRSAVRDVAELRMPYLDEFLKKLYAMSDKIRYDSIVLGFLKPNYEDIEKPYKPSVSYPGRTVSQPEKPNKPPRPTIRPPSSSNEVKPLAVAGPVPTIKVMYSASNKPTKPPPPRPTPPRLSPAKPPPPAVPSKGPRGKVLYNYSARYDDELSLTSGSNVILIRKLDGDWYEGKVNGKVGLVPGNYLKIIEPLPDDDDDDDNDSGEETDEWDDDSTGKINCHYKGRKMLLEVDSELVRRPTFHKLLVSLRAQLKDTKIAINYKDSSGDLIEVVDDSDLLLMKDDSSSRSTGRSSDDNTAPWTLYITRAGDHSVYNTTMT</sequence>
<dbReference type="SMART" id="SM00326">
    <property type="entry name" value="SH3"/>
    <property type="match status" value="1"/>
</dbReference>
<dbReference type="AlphaFoldDB" id="A0AAN0J6X3"/>
<evidence type="ECO:0000256" key="2">
    <source>
        <dbReference type="PROSITE-ProRule" id="PRU00192"/>
    </source>
</evidence>
<evidence type="ECO:0000259" key="5">
    <source>
        <dbReference type="PROSITE" id="PS50195"/>
    </source>
</evidence>
<dbReference type="PROSITE" id="PS50002">
    <property type="entry name" value="SH3"/>
    <property type="match status" value="1"/>
</dbReference>
<dbReference type="GeneID" id="100635524"/>
<protein>
    <submittedName>
        <fullName evidence="6">Uncharacterized protein</fullName>
    </submittedName>
</protein>
<name>A0AAN0J6X3_AMPQE</name>
<feature type="region of interest" description="Disordered" evidence="3">
    <location>
        <begin position="153"/>
        <end position="191"/>
    </location>
</feature>
<dbReference type="Gene3D" id="3.30.1520.10">
    <property type="entry name" value="Phox-like domain"/>
    <property type="match status" value="1"/>
</dbReference>
<dbReference type="SUPFAM" id="SSF64268">
    <property type="entry name" value="PX domain"/>
    <property type="match status" value="1"/>
</dbReference>
<dbReference type="PANTHER" id="PTHR15706:SF20">
    <property type="entry name" value="NEUTROPHIL CYTOSOL FACTOR 4"/>
    <property type="match status" value="1"/>
</dbReference>
<dbReference type="Gene3D" id="3.10.20.90">
    <property type="entry name" value="Phosphatidylinositol 3-kinase Catalytic Subunit, Chain A, domain 1"/>
    <property type="match status" value="1"/>
</dbReference>
<dbReference type="InterPro" id="IPR036871">
    <property type="entry name" value="PX_dom_sf"/>
</dbReference>
<evidence type="ECO:0000256" key="1">
    <source>
        <dbReference type="ARBA" id="ARBA00022443"/>
    </source>
</evidence>
<dbReference type="GO" id="GO:0016176">
    <property type="term" value="F:superoxide-generating NADPH oxidase activator activity"/>
    <property type="evidence" value="ECO:0007669"/>
    <property type="project" value="TreeGrafter"/>
</dbReference>
<dbReference type="EnsemblMetazoa" id="XM_019996922.1">
    <property type="protein sequence ID" value="XP_019852481.1"/>
    <property type="gene ID" value="LOC100635524"/>
</dbReference>
<dbReference type="InterPro" id="IPR001452">
    <property type="entry name" value="SH3_domain"/>
</dbReference>
<dbReference type="GO" id="GO:0042554">
    <property type="term" value="P:superoxide anion generation"/>
    <property type="evidence" value="ECO:0007669"/>
    <property type="project" value="TreeGrafter"/>
</dbReference>
<feature type="domain" description="PX" evidence="5">
    <location>
        <begin position="26"/>
        <end position="150"/>
    </location>
</feature>
<dbReference type="Gene3D" id="2.30.30.40">
    <property type="entry name" value="SH3 Domains"/>
    <property type="match status" value="1"/>
</dbReference>
<keyword evidence="7" id="KW-1185">Reference proteome</keyword>
<reference evidence="7" key="1">
    <citation type="journal article" date="2010" name="Nature">
        <title>The Amphimedon queenslandica genome and the evolution of animal complexity.</title>
        <authorList>
            <person name="Srivastava M."/>
            <person name="Simakov O."/>
            <person name="Chapman J."/>
            <person name="Fahey B."/>
            <person name="Gauthier M.E."/>
            <person name="Mitros T."/>
            <person name="Richards G.S."/>
            <person name="Conaco C."/>
            <person name="Dacre M."/>
            <person name="Hellsten U."/>
            <person name="Larroux C."/>
            <person name="Putnam N.H."/>
            <person name="Stanke M."/>
            <person name="Adamska M."/>
            <person name="Darling A."/>
            <person name="Degnan S.M."/>
            <person name="Oakley T.H."/>
            <person name="Plachetzki D.C."/>
            <person name="Zhai Y."/>
            <person name="Adamski M."/>
            <person name="Calcino A."/>
            <person name="Cummins S.F."/>
            <person name="Goodstein D.M."/>
            <person name="Harris C."/>
            <person name="Jackson D.J."/>
            <person name="Leys S.P."/>
            <person name="Shu S."/>
            <person name="Woodcroft B.J."/>
            <person name="Vervoort M."/>
            <person name="Kosik K.S."/>
            <person name="Manning G."/>
            <person name="Degnan B.M."/>
            <person name="Rokhsar D.S."/>
        </authorList>
    </citation>
    <scope>NUCLEOTIDE SEQUENCE [LARGE SCALE GENOMIC DNA]</scope>
</reference>
<organism evidence="6 7">
    <name type="scientific">Amphimedon queenslandica</name>
    <name type="common">Sponge</name>
    <dbReference type="NCBI Taxonomy" id="400682"/>
    <lineage>
        <taxon>Eukaryota</taxon>
        <taxon>Metazoa</taxon>
        <taxon>Porifera</taxon>
        <taxon>Demospongiae</taxon>
        <taxon>Heteroscleromorpha</taxon>
        <taxon>Haplosclerida</taxon>
        <taxon>Niphatidae</taxon>
        <taxon>Amphimedon</taxon>
    </lineage>
</organism>
<keyword evidence="1 2" id="KW-0728">SH3 domain</keyword>
<dbReference type="RefSeq" id="XP_019852481.1">
    <property type="nucleotide sequence ID" value="XM_019996922.1"/>
</dbReference>
<dbReference type="PRINTS" id="PR00452">
    <property type="entry name" value="SH3DOMAIN"/>
</dbReference>
<dbReference type="Pfam" id="PF00018">
    <property type="entry name" value="SH3_1"/>
    <property type="match status" value="1"/>
</dbReference>
<dbReference type="GO" id="GO:0043020">
    <property type="term" value="C:NADPH oxidase complex"/>
    <property type="evidence" value="ECO:0007669"/>
    <property type="project" value="TreeGrafter"/>
</dbReference>
<dbReference type="Proteomes" id="UP000007879">
    <property type="component" value="Unassembled WGS sequence"/>
</dbReference>
<dbReference type="Pfam" id="PF00787">
    <property type="entry name" value="PX"/>
    <property type="match status" value="1"/>
</dbReference>
<dbReference type="InterPro" id="IPR036028">
    <property type="entry name" value="SH3-like_dom_sf"/>
</dbReference>
<evidence type="ECO:0000259" key="4">
    <source>
        <dbReference type="PROSITE" id="PS50002"/>
    </source>
</evidence>
<accession>A0AAN0J6X3</accession>
<evidence type="ECO:0000313" key="7">
    <source>
        <dbReference type="Proteomes" id="UP000007879"/>
    </source>
</evidence>
<evidence type="ECO:0000256" key="3">
    <source>
        <dbReference type="SAM" id="MobiDB-lite"/>
    </source>
</evidence>
<evidence type="ECO:0000313" key="6">
    <source>
        <dbReference type="EnsemblMetazoa" id="XP_019852481.1"/>
    </source>
</evidence>
<dbReference type="SMART" id="SM00312">
    <property type="entry name" value="PX"/>
    <property type="match status" value="1"/>
</dbReference>
<dbReference type="InterPro" id="IPR051228">
    <property type="entry name" value="NADPH_Oxidase/PX-Domain"/>
</dbReference>
<feature type="compositionally biased region" description="Acidic residues" evidence="3">
    <location>
        <begin position="295"/>
        <end position="316"/>
    </location>
</feature>
<proteinExistence type="predicted"/>
<dbReference type="PROSITE" id="PS50195">
    <property type="entry name" value="PX"/>
    <property type="match status" value="1"/>
</dbReference>
<dbReference type="KEGG" id="aqu:100635524"/>
<reference evidence="6" key="2">
    <citation type="submission" date="2024-06" db="UniProtKB">
        <authorList>
            <consortium name="EnsemblMetazoa"/>
        </authorList>
    </citation>
    <scope>IDENTIFICATION</scope>
</reference>
<dbReference type="SUPFAM" id="SSF50044">
    <property type="entry name" value="SH3-domain"/>
    <property type="match status" value="1"/>
</dbReference>